<sequence length="493" mass="54482">MHFLFLFCFFSRGHVATSLLGTRALAEEATYICWGAAILACLPTTAAAARTSVLSSRWRGLWKCVPALSFHVEPKAPPGAFSSTANAVDAALDAYSDSAALNRLALDVEPSTPVPRIAHWLRFASLRHAGELRLSLSGAGGGAGARGISTGHNIRRRLIKLPIYQRATGIELARINFQLRLPSAGVFTSLRALRINGGKLHGDVGHLVSTQCPRLRELEMSNVGVVVASGQISISSTSLQRLVFRHMSGISKKARIVVAAPSLYYLALENCGDRSAAATIVAPMLAELIWNHSYDPSRHSIRDADRQIYRLAVTCRSNTALFQRFDAVDEMSLHLSMLPGVQGYKKFVEDMEELTRTKVLEVKGLSTKQHLGPAMLHLLKKFTGLTKFKIDLLPVNTWQSLCGHDCKCLEPGSWRTDSVTLDSLEELEISSFTGAEDDTEFLKLLFGCKIKLRRMAIHTRKDVSLSQEVQKHLWGLARPHCIILEFETMQFHR</sequence>
<evidence type="ECO:0008006" key="4">
    <source>
        <dbReference type="Google" id="ProtNLM"/>
    </source>
</evidence>
<dbReference type="AlphaFoldDB" id="A0A921RSX3"/>
<feature type="signal peptide" evidence="1">
    <location>
        <begin position="1"/>
        <end position="16"/>
    </location>
</feature>
<reference evidence="2" key="2">
    <citation type="submission" date="2020-10" db="EMBL/GenBank/DDBJ databases">
        <authorList>
            <person name="Cooper E.A."/>
            <person name="Brenton Z.W."/>
            <person name="Flinn B.S."/>
            <person name="Jenkins J."/>
            <person name="Shu S."/>
            <person name="Flowers D."/>
            <person name="Luo F."/>
            <person name="Wang Y."/>
            <person name="Xia P."/>
            <person name="Barry K."/>
            <person name="Daum C."/>
            <person name="Lipzen A."/>
            <person name="Yoshinaga Y."/>
            <person name="Schmutz J."/>
            <person name="Saski C."/>
            <person name="Vermerris W."/>
            <person name="Kresovich S."/>
        </authorList>
    </citation>
    <scope>NUCLEOTIDE SEQUENCE</scope>
</reference>
<dbReference type="EMBL" id="CM027681">
    <property type="protein sequence ID" value="KAG0545300.1"/>
    <property type="molecule type" value="Genomic_DNA"/>
</dbReference>
<feature type="chain" id="PRO_5036598173" description="FBD domain-containing protein" evidence="1">
    <location>
        <begin position="17"/>
        <end position="493"/>
    </location>
</feature>
<dbReference type="EMBL" id="CM027681">
    <property type="protein sequence ID" value="KAG0545299.1"/>
    <property type="molecule type" value="Genomic_DNA"/>
</dbReference>
<accession>A0A921RSX3</accession>
<dbReference type="SUPFAM" id="SSF52047">
    <property type="entry name" value="RNI-like"/>
    <property type="match status" value="1"/>
</dbReference>
<dbReference type="PANTHER" id="PTHR34709:SF36">
    <property type="entry name" value="FBD DOMAIN-CONTAINING PROTEIN"/>
    <property type="match status" value="1"/>
</dbReference>
<protein>
    <recommendedName>
        <fullName evidence="4">FBD domain-containing protein</fullName>
    </recommendedName>
</protein>
<keyword evidence="1" id="KW-0732">Signal</keyword>
<gene>
    <name evidence="2" type="ORF">BDA96_02G349400</name>
</gene>
<dbReference type="PANTHER" id="PTHR34709">
    <property type="entry name" value="OS10G0396666 PROTEIN"/>
    <property type="match status" value="1"/>
</dbReference>
<evidence type="ECO:0000313" key="2">
    <source>
        <dbReference type="EMBL" id="KAG0545300.1"/>
    </source>
</evidence>
<comment type="caution">
    <text evidence="2">The sequence shown here is derived from an EMBL/GenBank/DDBJ whole genome shotgun (WGS) entry which is preliminary data.</text>
</comment>
<proteinExistence type="predicted"/>
<organism evidence="2 3">
    <name type="scientific">Sorghum bicolor</name>
    <name type="common">Sorghum</name>
    <name type="synonym">Sorghum vulgare</name>
    <dbReference type="NCBI Taxonomy" id="4558"/>
    <lineage>
        <taxon>Eukaryota</taxon>
        <taxon>Viridiplantae</taxon>
        <taxon>Streptophyta</taxon>
        <taxon>Embryophyta</taxon>
        <taxon>Tracheophyta</taxon>
        <taxon>Spermatophyta</taxon>
        <taxon>Magnoliopsida</taxon>
        <taxon>Liliopsida</taxon>
        <taxon>Poales</taxon>
        <taxon>Poaceae</taxon>
        <taxon>PACMAD clade</taxon>
        <taxon>Panicoideae</taxon>
        <taxon>Andropogonodae</taxon>
        <taxon>Andropogoneae</taxon>
        <taxon>Sorghinae</taxon>
        <taxon>Sorghum</taxon>
    </lineage>
</organism>
<evidence type="ECO:0000313" key="3">
    <source>
        <dbReference type="Proteomes" id="UP000807115"/>
    </source>
</evidence>
<dbReference type="InterPro" id="IPR055312">
    <property type="entry name" value="FBL15-like"/>
</dbReference>
<dbReference type="Proteomes" id="UP000807115">
    <property type="component" value="Chromosome 2"/>
</dbReference>
<reference evidence="2" key="1">
    <citation type="journal article" date="2019" name="BMC Genomics">
        <title>A new reference genome for Sorghum bicolor reveals high levels of sequence similarity between sweet and grain genotypes: implications for the genetics of sugar metabolism.</title>
        <authorList>
            <person name="Cooper E.A."/>
            <person name="Brenton Z.W."/>
            <person name="Flinn B.S."/>
            <person name="Jenkins J."/>
            <person name="Shu S."/>
            <person name="Flowers D."/>
            <person name="Luo F."/>
            <person name="Wang Y."/>
            <person name="Xia P."/>
            <person name="Barry K."/>
            <person name="Daum C."/>
            <person name="Lipzen A."/>
            <person name="Yoshinaga Y."/>
            <person name="Schmutz J."/>
            <person name="Saski C."/>
            <person name="Vermerris W."/>
            <person name="Kresovich S."/>
        </authorList>
    </citation>
    <scope>NUCLEOTIDE SEQUENCE</scope>
</reference>
<evidence type="ECO:0000256" key="1">
    <source>
        <dbReference type="SAM" id="SignalP"/>
    </source>
</evidence>
<name>A0A921RSX3_SORBI</name>